<proteinExistence type="predicted"/>
<evidence type="ECO:0000256" key="1">
    <source>
        <dbReference type="SAM" id="MobiDB-lite"/>
    </source>
</evidence>
<evidence type="ECO:0000313" key="3">
    <source>
        <dbReference type="Proteomes" id="UP000784294"/>
    </source>
</evidence>
<name>A0A448WEN3_9PLAT</name>
<evidence type="ECO:0000313" key="2">
    <source>
        <dbReference type="EMBL" id="VEL09917.1"/>
    </source>
</evidence>
<feature type="region of interest" description="Disordered" evidence="1">
    <location>
        <begin position="118"/>
        <end position="142"/>
    </location>
</feature>
<dbReference type="EMBL" id="CAAALY010007577">
    <property type="protein sequence ID" value="VEL09917.1"/>
    <property type="molecule type" value="Genomic_DNA"/>
</dbReference>
<gene>
    <name evidence="2" type="ORF">PXEA_LOCUS3357</name>
</gene>
<accession>A0A448WEN3</accession>
<reference evidence="2" key="1">
    <citation type="submission" date="2018-11" db="EMBL/GenBank/DDBJ databases">
        <authorList>
            <consortium name="Pathogen Informatics"/>
        </authorList>
    </citation>
    <scope>NUCLEOTIDE SEQUENCE</scope>
</reference>
<sequence>MTAQRRTCGAGVRISEAFLFSSPGRPSRGSLSSACLIRSPSAILGSGSVPSRRNLAADHLGLQKRVGLSCFSRADRTPPCQKYGSKDKDILGSRESMCKIGKENEAISKPCSNTLEPTKQGGFSRRSCGAAKRHAPSHPENPLIKRQRPISVFTALKVSFKVIGRSLP</sequence>
<dbReference type="AlphaFoldDB" id="A0A448WEN3"/>
<organism evidence="2 3">
    <name type="scientific">Protopolystoma xenopodis</name>
    <dbReference type="NCBI Taxonomy" id="117903"/>
    <lineage>
        <taxon>Eukaryota</taxon>
        <taxon>Metazoa</taxon>
        <taxon>Spiralia</taxon>
        <taxon>Lophotrochozoa</taxon>
        <taxon>Platyhelminthes</taxon>
        <taxon>Monogenea</taxon>
        <taxon>Polyopisthocotylea</taxon>
        <taxon>Polystomatidea</taxon>
        <taxon>Polystomatidae</taxon>
        <taxon>Protopolystoma</taxon>
    </lineage>
</organism>
<protein>
    <submittedName>
        <fullName evidence="2">Uncharacterized protein</fullName>
    </submittedName>
</protein>
<keyword evidence="3" id="KW-1185">Reference proteome</keyword>
<comment type="caution">
    <text evidence="2">The sequence shown here is derived from an EMBL/GenBank/DDBJ whole genome shotgun (WGS) entry which is preliminary data.</text>
</comment>
<dbReference type="Proteomes" id="UP000784294">
    <property type="component" value="Unassembled WGS sequence"/>
</dbReference>